<accession>A0A941AMA5</accession>
<keyword evidence="2" id="KW-1185">Reference proteome</keyword>
<sequence>MLKKSKNWVKLSKRFPFIRVRKTKKASLVLVEELWQACYSDAEKYLYTELRAKMYYPTPHYWISNIKANIALVPFKLALIEKKKGIDEKRISKALKKQGWSVLFYQADDLMKNEFEYVDRVLEHASIQGHISTPS</sequence>
<reference evidence="1" key="1">
    <citation type="submission" date="2021-03" db="EMBL/GenBank/DDBJ databases">
        <title>Bacillus suaedae sp. nov., isolated from Suaeda aralocaspica.</title>
        <authorList>
            <person name="Lei R.F.R."/>
        </authorList>
    </citation>
    <scope>NUCLEOTIDE SEQUENCE</scope>
    <source>
        <strain evidence="1">YZJH907-2</strain>
    </source>
</reference>
<dbReference type="AlphaFoldDB" id="A0A941AMA5"/>
<evidence type="ECO:0000313" key="2">
    <source>
        <dbReference type="Proteomes" id="UP000678228"/>
    </source>
</evidence>
<dbReference type="Proteomes" id="UP000678228">
    <property type="component" value="Unassembled WGS sequence"/>
</dbReference>
<dbReference type="RefSeq" id="WP_210595067.1">
    <property type="nucleotide sequence ID" value="NZ_JAGKSQ010000001.1"/>
</dbReference>
<protein>
    <submittedName>
        <fullName evidence="1">Uncharacterized protein</fullName>
    </submittedName>
</protein>
<evidence type="ECO:0000313" key="1">
    <source>
        <dbReference type="EMBL" id="MBP3949691.1"/>
    </source>
</evidence>
<comment type="caution">
    <text evidence="1">The sequence shown here is derived from an EMBL/GenBank/DDBJ whole genome shotgun (WGS) entry which is preliminary data.</text>
</comment>
<organism evidence="1 2">
    <name type="scientific">Halalkalibacter suaedae</name>
    <dbReference type="NCBI Taxonomy" id="2822140"/>
    <lineage>
        <taxon>Bacteria</taxon>
        <taxon>Bacillati</taxon>
        <taxon>Bacillota</taxon>
        <taxon>Bacilli</taxon>
        <taxon>Bacillales</taxon>
        <taxon>Bacillaceae</taxon>
        <taxon>Halalkalibacter</taxon>
    </lineage>
</organism>
<name>A0A941AMA5_9BACI</name>
<gene>
    <name evidence="1" type="ORF">J7W16_01000</name>
</gene>
<proteinExistence type="predicted"/>
<dbReference type="EMBL" id="JAGKSQ010000001">
    <property type="protein sequence ID" value="MBP3949691.1"/>
    <property type="molecule type" value="Genomic_DNA"/>
</dbReference>